<accession>A0A9W6QDB7</accession>
<name>A0A9W6QDB7_9ACTN</name>
<dbReference type="RefSeq" id="WP_285738565.1">
    <property type="nucleotide sequence ID" value="NZ_BSSA01000020.1"/>
</dbReference>
<dbReference type="AlphaFoldDB" id="A0A9W6QDB7"/>
<reference evidence="1" key="1">
    <citation type="submission" date="2023-02" db="EMBL/GenBank/DDBJ databases">
        <title>Kitasatospora phosalacinea NBRC 14627.</title>
        <authorList>
            <person name="Ichikawa N."/>
            <person name="Sato H."/>
            <person name="Tonouchi N."/>
        </authorList>
    </citation>
    <scope>NUCLEOTIDE SEQUENCE</scope>
    <source>
        <strain evidence="1">NBRC 14627</strain>
    </source>
</reference>
<dbReference type="Proteomes" id="UP001165041">
    <property type="component" value="Unassembled WGS sequence"/>
</dbReference>
<protein>
    <submittedName>
        <fullName evidence="1">Uncharacterized protein</fullName>
    </submittedName>
</protein>
<comment type="caution">
    <text evidence="1">The sequence shown here is derived from an EMBL/GenBank/DDBJ whole genome shotgun (WGS) entry which is preliminary data.</text>
</comment>
<evidence type="ECO:0000313" key="1">
    <source>
        <dbReference type="EMBL" id="GLW72891.1"/>
    </source>
</evidence>
<dbReference type="EMBL" id="BSSA01000020">
    <property type="protein sequence ID" value="GLW72891.1"/>
    <property type="molecule type" value="Genomic_DNA"/>
</dbReference>
<sequence>MEVPTRARLEQLTEALTAGCGAVEALPPQLRYAVTGVSAYLTAVEEGAPVTGHLRGNALALWETLRAAVDSPALPPPRTAPVGAAR</sequence>
<proteinExistence type="predicted"/>
<gene>
    <name evidence="1" type="ORF">Kpho02_51900</name>
</gene>
<organism evidence="1 2">
    <name type="scientific">Kitasatospora phosalacinea</name>
    <dbReference type="NCBI Taxonomy" id="2065"/>
    <lineage>
        <taxon>Bacteria</taxon>
        <taxon>Bacillati</taxon>
        <taxon>Actinomycetota</taxon>
        <taxon>Actinomycetes</taxon>
        <taxon>Kitasatosporales</taxon>
        <taxon>Streptomycetaceae</taxon>
        <taxon>Kitasatospora</taxon>
    </lineage>
</organism>
<evidence type="ECO:0000313" key="2">
    <source>
        <dbReference type="Proteomes" id="UP001165041"/>
    </source>
</evidence>